<keyword evidence="2" id="KW-1185">Reference proteome</keyword>
<dbReference type="WBParaSite" id="NBR_0000358601-mRNA-1">
    <property type="protein sequence ID" value="NBR_0000358601-mRNA-1"/>
    <property type="gene ID" value="NBR_0000358601"/>
</dbReference>
<organism evidence="3">
    <name type="scientific">Nippostrongylus brasiliensis</name>
    <name type="common">Rat hookworm</name>
    <dbReference type="NCBI Taxonomy" id="27835"/>
    <lineage>
        <taxon>Eukaryota</taxon>
        <taxon>Metazoa</taxon>
        <taxon>Ecdysozoa</taxon>
        <taxon>Nematoda</taxon>
        <taxon>Chromadorea</taxon>
        <taxon>Rhabditida</taxon>
        <taxon>Rhabditina</taxon>
        <taxon>Rhabditomorpha</taxon>
        <taxon>Strongyloidea</taxon>
        <taxon>Heligmosomidae</taxon>
        <taxon>Nippostrongylus</taxon>
    </lineage>
</organism>
<accession>A0A0N4XM34</accession>
<sequence>MPLMKTLESVGGVLFCVVYASRQFEVDPLKLRRYDRLGSVLAASCVFLVDFAIGMEETEEAPPPVKERFKYLTFNQSVAAIGGDNAKFSRRLSHRPVDCELFFTEALTKWNDQDFGAQYTAFVDSLPSDELNTHAQLLHHKATICELLLKNLQDPVRRFSVIRCRNFVNKS</sequence>
<evidence type="ECO:0000313" key="2">
    <source>
        <dbReference type="Proteomes" id="UP000271162"/>
    </source>
</evidence>
<name>A0A0N4XM34_NIPBR</name>
<dbReference type="EMBL" id="UYSL01005535">
    <property type="protein sequence ID" value="VDL67176.1"/>
    <property type="molecule type" value="Genomic_DNA"/>
</dbReference>
<protein>
    <submittedName>
        <fullName evidence="1 3">Uncharacterized protein</fullName>
    </submittedName>
</protein>
<reference evidence="3" key="1">
    <citation type="submission" date="2017-02" db="UniProtKB">
        <authorList>
            <consortium name="WormBaseParasite"/>
        </authorList>
    </citation>
    <scope>IDENTIFICATION</scope>
</reference>
<dbReference type="Proteomes" id="UP000271162">
    <property type="component" value="Unassembled WGS sequence"/>
</dbReference>
<dbReference type="STRING" id="27835.A0A0N4XM34"/>
<evidence type="ECO:0000313" key="1">
    <source>
        <dbReference type="EMBL" id="VDL67176.1"/>
    </source>
</evidence>
<gene>
    <name evidence="1" type="ORF">NBR_LOCUS3587</name>
</gene>
<proteinExistence type="predicted"/>
<reference evidence="1 2" key="2">
    <citation type="submission" date="2018-11" db="EMBL/GenBank/DDBJ databases">
        <authorList>
            <consortium name="Pathogen Informatics"/>
        </authorList>
    </citation>
    <scope>NUCLEOTIDE SEQUENCE [LARGE SCALE GENOMIC DNA]</scope>
</reference>
<dbReference type="AlphaFoldDB" id="A0A0N4XM34"/>
<evidence type="ECO:0000313" key="3">
    <source>
        <dbReference type="WBParaSite" id="NBR_0000358601-mRNA-1"/>
    </source>
</evidence>